<dbReference type="InParanoid" id="A0A165DSB4"/>
<reference evidence="1 2" key="1">
    <citation type="journal article" date="2016" name="Mol. Biol. Evol.">
        <title>Comparative Genomics of Early-Diverging Mushroom-Forming Fungi Provides Insights into the Origins of Lignocellulose Decay Capabilities.</title>
        <authorList>
            <person name="Nagy L.G."/>
            <person name="Riley R."/>
            <person name="Tritt A."/>
            <person name="Adam C."/>
            <person name="Daum C."/>
            <person name="Floudas D."/>
            <person name="Sun H."/>
            <person name="Yadav J.S."/>
            <person name="Pangilinan J."/>
            <person name="Larsson K.H."/>
            <person name="Matsuura K."/>
            <person name="Barry K."/>
            <person name="Labutti K."/>
            <person name="Kuo R."/>
            <person name="Ohm R.A."/>
            <person name="Bhattacharya S.S."/>
            <person name="Shirouzu T."/>
            <person name="Yoshinaga Y."/>
            <person name="Martin F.M."/>
            <person name="Grigoriev I.V."/>
            <person name="Hibbett D.S."/>
        </authorList>
    </citation>
    <scope>NUCLEOTIDE SEQUENCE [LARGE SCALE GENOMIC DNA]</scope>
    <source>
        <strain evidence="1 2">HHB12733</strain>
    </source>
</reference>
<name>A0A165DSB4_9BASI</name>
<dbReference type="EMBL" id="KV424037">
    <property type="protein sequence ID" value="KZT53442.1"/>
    <property type="molecule type" value="Genomic_DNA"/>
</dbReference>
<accession>A0A165DSB4</accession>
<dbReference type="Proteomes" id="UP000076842">
    <property type="component" value="Unassembled WGS sequence"/>
</dbReference>
<keyword evidence="2" id="KW-1185">Reference proteome</keyword>
<evidence type="ECO:0000313" key="1">
    <source>
        <dbReference type="EMBL" id="KZT53442.1"/>
    </source>
</evidence>
<proteinExistence type="predicted"/>
<dbReference type="AlphaFoldDB" id="A0A165DSB4"/>
<sequence>MIGLAPRSSLFAPAGSRYAPHLRRSASTHSETLCRPQRFSRGGMHHLPIPSLATLGGSSLRYSVAGDMRVVDQVLLQRAPARKKTCHSLGSSNALCLHITPPPSLHRRSCKSQLRPPLPAAVGLIPSPLPSKSFGEIPADHLDHAIYPSPSFSHHPACSEPICPVVSRRHLPSGSICMLKEG</sequence>
<evidence type="ECO:0000313" key="2">
    <source>
        <dbReference type="Proteomes" id="UP000076842"/>
    </source>
</evidence>
<protein>
    <submittedName>
        <fullName evidence="1">Uncharacterized protein</fullName>
    </submittedName>
</protein>
<organism evidence="1 2">
    <name type="scientific">Calocera cornea HHB12733</name>
    <dbReference type="NCBI Taxonomy" id="1353952"/>
    <lineage>
        <taxon>Eukaryota</taxon>
        <taxon>Fungi</taxon>
        <taxon>Dikarya</taxon>
        <taxon>Basidiomycota</taxon>
        <taxon>Agaricomycotina</taxon>
        <taxon>Dacrymycetes</taxon>
        <taxon>Dacrymycetales</taxon>
        <taxon>Dacrymycetaceae</taxon>
        <taxon>Calocera</taxon>
    </lineage>
</organism>
<gene>
    <name evidence="1" type="ORF">CALCODRAFT_51366</name>
</gene>